<dbReference type="InterPro" id="IPR003661">
    <property type="entry name" value="HisK_dim/P_dom"/>
</dbReference>
<dbReference type="Pfam" id="PF00512">
    <property type="entry name" value="HisKA"/>
    <property type="match status" value="1"/>
</dbReference>
<evidence type="ECO:0000256" key="12">
    <source>
        <dbReference type="ARBA" id="ARBA00023012"/>
    </source>
</evidence>
<dbReference type="AlphaFoldDB" id="A0A7Z9BT85"/>
<dbReference type="CDD" id="cd16922">
    <property type="entry name" value="HATPase_EvgS-ArcB-TorS-like"/>
    <property type="match status" value="1"/>
</dbReference>
<feature type="domain" description="Response regulatory" evidence="18">
    <location>
        <begin position="437"/>
        <end position="553"/>
    </location>
</feature>
<dbReference type="SUPFAM" id="SSF47384">
    <property type="entry name" value="Homodimeric domain of signal transducing histidine kinase"/>
    <property type="match status" value="1"/>
</dbReference>
<feature type="coiled-coil region" evidence="16">
    <location>
        <begin position="122"/>
        <end position="176"/>
    </location>
</feature>
<keyword evidence="20" id="KW-1185">Reference proteome</keyword>
<keyword evidence="13" id="KW-0472">Membrane</keyword>
<sequence length="644" mass="72961">MNKQLAILCVDDEPVILESLKEQLKRHLPQNYELESAESGEEALEVIAELYQEGLEVALVISDQIMSGLQGDELLIQLHQNYPQMLKIMLTGQADVQSVGNVVNQASLYRYISKPWDETDLILTVQEALRRYTQEQQLLEQNQKLQELNIELQQLNISLEQKVTERTAELEQAKQAAEVANQTKSTFLANMSHELRSPLNAILGFAQLMNRSKTLSPEHQEQVEIILQSGEHLLNLINQLLDLAKIEAGKITLNETNFNLYNLLQDLEDMFSLKAQNENLFLKFTCAETVPEYICTDQIKLRQILINLLNNALKFTSKGGINLTVACRLIASSQIRLIFAVKDTGVGIEPEEMNQLFQAFTQTKTGKETQEGTGLGLSITQKFVQLMGGEIQVNSQVGMGTTFTFDIQAHSIENIDLSPEIYPKQVIGLVPHQPAYKILIVDDKFSNRKLLFQLLQPLGFQLKEAANGKEAVEIFQGWKPDLIFMDMIMPIMSGSEATQQIKSSSKDNNTVIIAVTATVLEDQKAQIFAMGCDDFITKPFREFHIFEMMKKYLGLEYIYAEPTPNLFKPPNSILTHESFNQMPSAWVDELYQASMDLDYDLVLDLIQEIPSEQAGLSQTLTDFVSNYKLDQIFNIIQTIKNNEY</sequence>
<feature type="domain" description="Response regulatory" evidence="18">
    <location>
        <begin position="6"/>
        <end position="129"/>
    </location>
</feature>
<dbReference type="CDD" id="cd17546">
    <property type="entry name" value="REC_hyHK_CKI1_RcsC-like"/>
    <property type="match status" value="1"/>
</dbReference>
<evidence type="ECO:0000256" key="4">
    <source>
        <dbReference type="ARBA" id="ARBA00012438"/>
    </source>
</evidence>
<dbReference type="Gene3D" id="3.40.50.2300">
    <property type="match status" value="2"/>
</dbReference>
<evidence type="ECO:0000256" key="3">
    <source>
        <dbReference type="ARBA" id="ARBA00006402"/>
    </source>
</evidence>
<keyword evidence="12" id="KW-0902">Two-component regulatory system</keyword>
<dbReference type="SUPFAM" id="SSF52172">
    <property type="entry name" value="CheY-like"/>
    <property type="match status" value="2"/>
</dbReference>
<dbReference type="InterPro" id="IPR011006">
    <property type="entry name" value="CheY-like_superfamily"/>
</dbReference>
<reference evidence="19" key="1">
    <citation type="submission" date="2019-10" db="EMBL/GenBank/DDBJ databases">
        <authorList>
            <consortium name="Genoscope - CEA"/>
            <person name="William W."/>
        </authorList>
    </citation>
    <scope>NUCLEOTIDE SEQUENCE [LARGE SCALE GENOMIC DNA]</scope>
    <source>
        <strain evidence="19">BBR_PRJEB10994</strain>
    </source>
</reference>
<dbReference type="FunFam" id="3.30.565.10:FF:000010">
    <property type="entry name" value="Sensor histidine kinase RcsC"/>
    <property type="match status" value="1"/>
</dbReference>
<keyword evidence="11" id="KW-1133">Transmembrane helix</keyword>
<feature type="modified residue" description="4-aspartylphosphate" evidence="15">
    <location>
        <position position="63"/>
    </location>
</feature>
<comment type="similarity">
    <text evidence="3">In the N-terminal section; belongs to the phytochrome family.</text>
</comment>
<dbReference type="OrthoDB" id="9809348at2"/>
<name>A0A7Z9BT85_9CYAN</name>
<dbReference type="EMBL" id="CZCS02000171">
    <property type="protein sequence ID" value="VXD17233.1"/>
    <property type="molecule type" value="Genomic_DNA"/>
</dbReference>
<dbReference type="InterPro" id="IPR003594">
    <property type="entry name" value="HATPase_dom"/>
</dbReference>
<dbReference type="SMART" id="SM00448">
    <property type="entry name" value="REC"/>
    <property type="match status" value="2"/>
</dbReference>
<evidence type="ECO:0000256" key="7">
    <source>
        <dbReference type="ARBA" id="ARBA00022692"/>
    </source>
</evidence>
<dbReference type="InterPro" id="IPR036890">
    <property type="entry name" value="HATPase_C_sf"/>
</dbReference>
<evidence type="ECO:0000256" key="16">
    <source>
        <dbReference type="SAM" id="Coils"/>
    </source>
</evidence>
<dbReference type="SUPFAM" id="SSF55874">
    <property type="entry name" value="ATPase domain of HSP90 chaperone/DNA topoisomerase II/histidine kinase"/>
    <property type="match status" value="1"/>
</dbReference>
<keyword evidence="10" id="KW-0067">ATP-binding</keyword>
<evidence type="ECO:0000256" key="10">
    <source>
        <dbReference type="ARBA" id="ARBA00022840"/>
    </source>
</evidence>
<dbReference type="GO" id="GO:0005524">
    <property type="term" value="F:ATP binding"/>
    <property type="evidence" value="ECO:0007669"/>
    <property type="project" value="UniProtKB-KW"/>
</dbReference>
<evidence type="ECO:0000256" key="13">
    <source>
        <dbReference type="ARBA" id="ARBA00023136"/>
    </source>
</evidence>
<dbReference type="InterPro" id="IPR005467">
    <property type="entry name" value="His_kinase_dom"/>
</dbReference>
<keyword evidence="9 19" id="KW-0418">Kinase</keyword>
<feature type="modified residue" description="4-aspartylphosphate" evidence="15">
    <location>
        <position position="486"/>
    </location>
</feature>
<keyword evidence="5 15" id="KW-0597">Phosphoprotein</keyword>
<dbReference type="CDD" id="cd00082">
    <property type="entry name" value="HisKA"/>
    <property type="match status" value="1"/>
</dbReference>
<dbReference type="SMART" id="SM00388">
    <property type="entry name" value="HisKA"/>
    <property type="match status" value="1"/>
</dbReference>
<comment type="caution">
    <text evidence="19">The sequence shown here is derived from an EMBL/GenBank/DDBJ whole genome shotgun (WGS) entry which is preliminary data.</text>
</comment>
<dbReference type="PROSITE" id="PS50109">
    <property type="entry name" value="HIS_KIN"/>
    <property type="match status" value="1"/>
</dbReference>
<evidence type="ECO:0000313" key="19">
    <source>
        <dbReference type="EMBL" id="VXD17233.1"/>
    </source>
</evidence>
<dbReference type="PANTHER" id="PTHR45339:SF1">
    <property type="entry name" value="HYBRID SIGNAL TRANSDUCTION HISTIDINE KINASE J"/>
    <property type="match status" value="1"/>
</dbReference>
<dbReference type="PANTHER" id="PTHR45339">
    <property type="entry name" value="HYBRID SIGNAL TRANSDUCTION HISTIDINE KINASE J"/>
    <property type="match status" value="1"/>
</dbReference>
<keyword evidence="16" id="KW-0175">Coiled coil</keyword>
<dbReference type="PROSITE" id="PS50110">
    <property type="entry name" value="RESPONSE_REGULATORY"/>
    <property type="match status" value="2"/>
</dbReference>
<dbReference type="Proteomes" id="UP000182190">
    <property type="component" value="Unassembled WGS sequence"/>
</dbReference>
<keyword evidence="8" id="KW-0547">Nucleotide-binding</keyword>
<feature type="domain" description="Histidine kinase" evidence="17">
    <location>
        <begin position="190"/>
        <end position="411"/>
    </location>
</feature>
<comment type="catalytic activity">
    <reaction evidence="1">
        <text>ATP + protein L-histidine = ADP + protein N-phospho-L-histidine.</text>
        <dbReference type="EC" id="2.7.13.3"/>
    </reaction>
</comment>
<dbReference type="Gene3D" id="3.30.565.10">
    <property type="entry name" value="Histidine kinase-like ATPase, C-terminal domain"/>
    <property type="match status" value="1"/>
</dbReference>
<evidence type="ECO:0000256" key="2">
    <source>
        <dbReference type="ARBA" id="ARBA00004370"/>
    </source>
</evidence>
<evidence type="ECO:0000259" key="18">
    <source>
        <dbReference type="PROSITE" id="PS50110"/>
    </source>
</evidence>
<dbReference type="Gene3D" id="1.10.287.130">
    <property type="match status" value="1"/>
</dbReference>
<dbReference type="InterPro" id="IPR036097">
    <property type="entry name" value="HisK_dim/P_sf"/>
</dbReference>
<dbReference type="SMART" id="SM00387">
    <property type="entry name" value="HATPase_c"/>
    <property type="match status" value="1"/>
</dbReference>
<organism evidence="19 20">
    <name type="scientific">Planktothrix paucivesiculata PCC 9631</name>
    <dbReference type="NCBI Taxonomy" id="671071"/>
    <lineage>
        <taxon>Bacteria</taxon>
        <taxon>Bacillati</taxon>
        <taxon>Cyanobacteriota</taxon>
        <taxon>Cyanophyceae</taxon>
        <taxon>Oscillatoriophycideae</taxon>
        <taxon>Oscillatoriales</taxon>
        <taxon>Microcoleaceae</taxon>
        <taxon>Planktothrix</taxon>
    </lineage>
</organism>
<dbReference type="InterPro" id="IPR001789">
    <property type="entry name" value="Sig_transdc_resp-reg_receiver"/>
</dbReference>
<dbReference type="CDD" id="cd17569">
    <property type="entry name" value="REC_HupR-like"/>
    <property type="match status" value="1"/>
</dbReference>
<dbReference type="GO" id="GO:0000155">
    <property type="term" value="F:phosphorelay sensor kinase activity"/>
    <property type="evidence" value="ECO:0007669"/>
    <property type="project" value="InterPro"/>
</dbReference>
<dbReference type="InterPro" id="IPR004358">
    <property type="entry name" value="Sig_transdc_His_kin-like_C"/>
</dbReference>
<gene>
    <name evidence="19" type="ORF">PL9631_320019</name>
</gene>
<evidence type="ECO:0000256" key="11">
    <source>
        <dbReference type="ARBA" id="ARBA00022989"/>
    </source>
</evidence>
<evidence type="ECO:0000256" key="1">
    <source>
        <dbReference type="ARBA" id="ARBA00000085"/>
    </source>
</evidence>
<protein>
    <recommendedName>
        <fullName evidence="14">Circadian input-output histidine kinase CikA</fullName>
        <ecNumber evidence="4">2.7.13.3</ecNumber>
    </recommendedName>
</protein>
<dbReference type="PRINTS" id="PR00344">
    <property type="entry name" value="BCTRLSENSOR"/>
</dbReference>
<evidence type="ECO:0000256" key="5">
    <source>
        <dbReference type="ARBA" id="ARBA00022553"/>
    </source>
</evidence>
<proteinExistence type="inferred from homology"/>
<evidence type="ECO:0000256" key="15">
    <source>
        <dbReference type="PROSITE-ProRule" id="PRU00169"/>
    </source>
</evidence>
<evidence type="ECO:0000256" key="6">
    <source>
        <dbReference type="ARBA" id="ARBA00022679"/>
    </source>
</evidence>
<dbReference type="FunFam" id="1.10.287.130:FF:000004">
    <property type="entry name" value="Ethylene receptor 1"/>
    <property type="match status" value="1"/>
</dbReference>
<evidence type="ECO:0000256" key="14">
    <source>
        <dbReference type="ARBA" id="ARBA00074306"/>
    </source>
</evidence>
<dbReference type="Pfam" id="PF02518">
    <property type="entry name" value="HATPase_c"/>
    <property type="match status" value="1"/>
</dbReference>
<evidence type="ECO:0000256" key="8">
    <source>
        <dbReference type="ARBA" id="ARBA00022741"/>
    </source>
</evidence>
<dbReference type="Pfam" id="PF00072">
    <property type="entry name" value="Response_reg"/>
    <property type="match status" value="2"/>
</dbReference>
<dbReference type="EC" id="2.7.13.3" evidence="4"/>
<evidence type="ECO:0000256" key="9">
    <source>
        <dbReference type="ARBA" id="ARBA00022777"/>
    </source>
</evidence>
<comment type="subcellular location">
    <subcellularLocation>
        <location evidence="2">Membrane</location>
    </subcellularLocation>
</comment>
<evidence type="ECO:0000313" key="20">
    <source>
        <dbReference type="Proteomes" id="UP000182190"/>
    </source>
</evidence>
<evidence type="ECO:0000259" key="17">
    <source>
        <dbReference type="PROSITE" id="PS50109"/>
    </source>
</evidence>
<dbReference type="GO" id="GO:0016020">
    <property type="term" value="C:membrane"/>
    <property type="evidence" value="ECO:0007669"/>
    <property type="project" value="UniProtKB-SubCell"/>
</dbReference>
<dbReference type="RefSeq" id="WP_083617071.1">
    <property type="nucleotide sequence ID" value="NZ_LR734998.1"/>
</dbReference>
<keyword evidence="6 19" id="KW-0808">Transferase</keyword>
<keyword evidence="7" id="KW-0812">Transmembrane</keyword>
<accession>A0A7Z9BT85</accession>